<reference evidence="1 2" key="1">
    <citation type="submission" date="2019-03" db="EMBL/GenBank/DDBJ databases">
        <title>Genomic Encyclopedia of Type Strains, Phase IV (KMG-IV): sequencing the most valuable type-strain genomes for metagenomic binning, comparative biology and taxonomic classification.</title>
        <authorList>
            <person name="Goeker M."/>
        </authorList>
    </citation>
    <scope>NUCLEOTIDE SEQUENCE [LARGE SCALE GENOMIC DNA]</scope>
    <source>
        <strain evidence="1 2">DSM 26377</strain>
    </source>
</reference>
<keyword evidence="2" id="KW-1185">Reference proteome</keyword>
<comment type="caution">
    <text evidence="1">The sequence shown here is derived from an EMBL/GenBank/DDBJ whole genome shotgun (WGS) entry which is preliminary data.</text>
</comment>
<evidence type="ECO:0000313" key="2">
    <source>
        <dbReference type="Proteomes" id="UP000295341"/>
    </source>
</evidence>
<evidence type="ECO:0000313" key="1">
    <source>
        <dbReference type="EMBL" id="TDU31192.1"/>
    </source>
</evidence>
<dbReference type="RefSeq" id="WP_133879801.1">
    <property type="nucleotide sequence ID" value="NZ_MWIN01000014.1"/>
</dbReference>
<proteinExistence type="predicted"/>
<protein>
    <submittedName>
        <fullName evidence="1">Uncharacterized protein</fullName>
    </submittedName>
</protein>
<dbReference type="AlphaFoldDB" id="A0A4S3K3F0"/>
<gene>
    <name evidence="1" type="ORF">DFR24_0551</name>
</gene>
<sequence length="168" mass="18766">MGKLSFVIAGVVVALGVAAVYLPMADSDSYPECMAQDGKGADATRLKAVSIACERRFPYERELTRGEDVGGAVDSRWERDAKDEPFLKITRNTSEFRLLRANAKASWLACDKGAFSFMDTKKPVEFTVFFNREGTEAHFEGPALKMSGCRIMTRLWVIRDNYRPDPSP</sequence>
<accession>A0A4S3K3F0</accession>
<name>A0A4S3K3F0_9GAMM</name>
<dbReference type="EMBL" id="SOBT01000008">
    <property type="protein sequence ID" value="TDU31192.1"/>
    <property type="molecule type" value="Genomic_DNA"/>
</dbReference>
<dbReference type="Proteomes" id="UP000295341">
    <property type="component" value="Unassembled WGS sequence"/>
</dbReference>
<organism evidence="1 2">
    <name type="scientific">Panacagrimonas perspica</name>
    <dbReference type="NCBI Taxonomy" id="381431"/>
    <lineage>
        <taxon>Bacteria</taxon>
        <taxon>Pseudomonadati</taxon>
        <taxon>Pseudomonadota</taxon>
        <taxon>Gammaproteobacteria</taxon>
        <taxon>Nevskiales</taxon>
        <taxon>Nevskiaceae</taxon>
        <taxon>Panacagrimonas</taxon>
    </lineage>
</organism>